<dbReference type="Pfam" id="PF00246">
    <property type="entry name" value="Peptidase_M14"/>
    <property type="match status" value="1"/>
</dbReference>
<dbReference type="InterPro" id="IPR000834">
    <property type="entry name" value="Peptidase_M14"/>
</dbReference>
<dbReference type="RefSeq" id="WP_313978250.1">
    <property type="nucleotide sequence ID" value="NZ_BKCN01000001.1"/>
</dbReference>
<dbReference type="GO" id="GO:0004181">
    <property type="term" value="F:metallocarboxypeptidase activity"/>
    <property type="evidence" value="ECO:0007669"/>
    <property type="project" value="InterPro"/>
</dbReference>
<protein>
    <recommendedName>
        <fullName evidence="1">Peptidase M14 domain-containing protein</fullName>
    </recommendedName>
</protein>
<keyword evidence="3" id="KW-1185">Reference proteome</keyword>
<dbReference type="Gene3D" id="3.40.630.10">
    <property type="entry name" value="Zn peptidases"/>
    <property type="match status" value="1"/>
</dbReference>
<name>A0A5A7N2V8_9PROT</name>
<organism evidence="2 3">
    <name type="scientific">Iodidimonas nitroreducens</name>
    <dbReference type="NCBI Taxonomy" id="1236968"/>
    <lineage>
        <taxon>Bacteria</taxon>
        <taxon>Pseudomonadati</taxon>
        <taxon>Pseudomonadota</taxon>
        <taxon>Alphaproteobacteria</taxon>
        <taxon>Iodidimonadales</taxon>
        <taxon>Iodidimonadaceae</taxon>
        <taxon>Iodidimonas</taxon>
    </lineage>
</organism>
<dbReference type="AlphaFoldDB" id="A0A5A7N2V8"/>
<gene>
    <name evidence="2" type="ORF">JCM17846_02850</name>
</gene>
<feature type="domain" description="Peptidase M14" evidence="1">
    <location>
        <begin position="6"/>
        <end position="44"/>
    </location>
</feature>
<reference evidence="2 3" key="1">
    <citation type="submission" date="2019-09" db="EMBL/GenBank/DDBJ databases">
        <title>NBRP : Genome information of microbial organism related human and environment.</title>
        <authorList>
            <person name="Hattori M."/>
            <person name="Oshima K."/>
            <person name="Inaba H."/>
            <person name="Suda W."/>
            <person name="Sakamoto M."/>
            <person name="Iino T."/>
            <person name="Kitahara M."/>
            <person name="Oshida Y."/>
            <person name="Iida T."/>
            <person name="Kudo T."/>
            <person name="Itoh T."/>
            <person name="Ohkuma M."/>
        </authorList>
    </citation>
    <scope>NUCLEOTIDE SEQUENCE [LARGE SCALE GENOMIC DNA]</scope>
    <source>
        <strain evidence="2 3">Q-1</strain>
    </source>
</reference>
<comment type="caution">
    <text evidence="2">The sequence shown here is derived from an EMBL/GenBank/DDBJ whole genome shotgun (WGS) entry which is preliminary data.</text>
</comment>
<sequence length="72" mass="8068">MRHDQMVAYLRRVADLSDRISIETIGHSHEGRPIEFLVITSPSNHQRLLALRSAHVALSTSPIVPQSAPKCR</sequence>
<evidence type="ECO:0000313" key="2">
    <source>
        <dbReference type="EMBL" id="GER02603.1"/>
    </source>
</evidence>
<dbReference type="GO" id="GO:0008270">
    <property type="term" value="F:zinc ion binding"/>
    <property type="evidence" value="ECO:0007669"/>
    <property type="project" value="InterPro"/>
</dbReference>
<dbReference type="SUPFAM" id="SSF53187">
    <property type="entry name" value="Zn-dependent exopeptidases"/>
    <property type="match status" value="1"/>
</dbReference>
<proteinExistence type="predicted"/>
<dbReference type="GO" id="GO:0006508">
    <property type="term" value="P:proteolysis"/>
    <property type="evidence" value="ECO:0007669"/>
    <property type="project" value="InterPro"/>
</dbReference>
<evidence type="ECO:0000259" key="1">
    <source>
        <dbReference type="Pfam" id="PF00246"/>
    </source>
</evidence>
<accession>A0A5A7N2V8</accession>
<dbReference type="EMBL" id="BKCN01000001">
    <property type="protein sequence ID" value="GER02603.1"/>
    <property type="molecule type" value="Genomic_DNA"/>
</dbReference>
<evidence type="ECO:0000313" key="3">
    <source>
        <dbReference type="Proteomes" id="UP000324996"/>
    </source>
</evidence>
<dbReference type="Proteomes" id="UP000324996">
    <property type="component" value="Unassembled WGS sequence"/>
</dbReference>